<feature type="region of interest" description="Disordered" evidence="1">
    <location>
        <begin position="1"/>
        <end position="28"/>
    </location>
</feature>
<keyword evidence="4" id="KW-1185">Reference proteome</keyword>
<evidence type="ECO:0000256" key="1">
    <source>
        <dbReference type="SAM" id="MobiDB-lite"/>
    </source>
</evidence>
<dbReference type="Proteomes" id="UP000566819">
    <property type="component" value="Unassembled WGS sequence"/>
</dbReference>
<dbReference type="InterPro" id="IPR045518">
    <property type="entry name" value="2EXR"/>
</dbReference>
<evidence type="ECO:0000313" key="3">
    <source>
        <dbReference type="EMBL" id="KAF4636701.1"/>
    </source>
</evidence>
<name>A0A8H4W7Z0_9HELO</name>
<sequence>MADSTIAIRQAEVPRKIAPDEQGPRFERFPELPTEIRLKIWREAAEPRIVEICQDLDSYAKEAKERGEEEPNVDDAPFYSSTKIPSIFRVNQESRSVALQEYPLSFPNGEHPARIYFNPGVDTLYFPAWCFERSIDVFEERVPTEEKKNIRRLAVEFLIWYGSQERENYLNNEQIDLFEFPNLEELLLVHRLPDHTGCGCCHMFEGPERGVVSFEEYGNKIENGQVVYKEVKEESQSKDDESPKRMRKDRMLEDVCASFQWCKEEDPDWSMPNAKRVELKRDGVRI</sequence>
<proteinExistence type="predicted"/>
<dbReference type="Pfam" id="PF20150">
    <property type="entry name" value="2EXR"/>
    <property type="match status" value="1"/>
</dbReference>
<protein>
    <recommendedName>
        <fullName evidence="2">2EXR domain-containing protein</fullName>
    </recommendedName>
</protein>
<evidence type="ECO:0000259" key="2">
    <source>
        <dbReference type="Pfam" id="PF20150"/>
    </source>
</evidence>
<evidence type="ECO:0000313" key="4">
    <source>
        <dbReference type="Proteomes" id="UP000566819"/>
    </source>
</evidence>
<reference evidence="3 4" key="1">
    <citation type="submission" date="2020-03" db="EMBL/GenBank/DDBJ databases">
        <title>Draft Genome Sequence of Cudoniella acicularis.</title>
        <authorList>
            <person name="Buettner E."/>
            <person name="Kellner H."/>
        </authorList>
    </citation>
    <scope>NUCLEOTIDE SEQUENCE [LARGE SCALE GENOMIC DNA]</scope>
    <source>
        <strain evidence="3 4">DSM 108380</strain>
    </source>
</reference>
<organism evidence="3 4">
    <name type="scientific">Cudoniella acicularis</name>
    <dbReference type="NCBI Taxonomy" id="354080"/>
    <lineage>
        <taxon>Eukaryota</taxon>
        <taxon>Fungi</taxon>
        <taxon>Dikarya</taxon>
        <taxon>Ascomycota</taxon>
        <taxon>Pezizomycotina</taxon>
        <taxon>Leotiomycetes</taxon>
        <taxon>Helotiales</taxon>
        <taxon>Tricladiaceae</taxon>
        <taxon>Cudoniella</taxon>
    </lineage>
</organism>
<dbReference type="PANTHER" id="PTHR35910:SF6">
    <property type="entry name" value="2EXR DOMAIN-CONTAINING PROTEIN"/>
    <property type="match status" value="1"/>
</dbReference>
<feature type="domain" description="2EXR" evidence="2">
    <location>
        <begin position="26"/>
        <end position="124"/>
    </location>
</feature>
<dbReference type="PANTHER" id="PTHR35910">
    <property type="entry name" value="2EXR DOMAIN-CONTAINING PROTEIN"/>
    <property type="match status" value="1"/>
</dbReference>
<feature type="compositionally biased region" description="Basic and acidic residues" evidence="1">
    <location>
        <begin position="12"/>
        <end position="28"/>
    </location>
</feature>
<dbReference type="OrthoDB" id="3445278at2759"/>
<dbReference type="AlphaFoldDB" id="A0A8H4W7Z0"/>
<dbReference type="EMBL" id="JAAMPI010000053">
    <property type="protein sequence ID" value="KAF4636701.1"/>
    <property type="molecule type" value="Genomic_DNA"/>
</dbReference>
<accession>A0A8H4W7Z0</accession>
<comment type="caution">
    <text evidence="3">The sequence shown here is derived from an EMBL/GenBank/DDBJ whole genome shotgun (WGS) entry which is preliminary data.</text>
</comment>
<gene>
    <name evidence="3" type="ORF">G7Y89_g1396</name>
</gene>